<dbReference type="RefSeq" id="WP_317488500.1">
    <property type="nucleotide sequence ID" value="NZ_CP136051.1"/>
</dbReference>
<keyword evidence="3" id="KW-0732">Signal</keyword>
<keyword evidence="2" id="KW-0472">Membrane</keyword>
<organism evidence="5 6">
    <name type="scientific">Imperialibacter roseus</name>
    <dbReference type="NCBI Taxonomy" id="1324217"/>
    <lineage>
        <taxon>Bacteria</taxon>
        <taxon>Pseudomonadati</taxon>
        <taxon>Bacteroidota</taxon>
        <taxon>Cytophagia</taxon>
        <taxon>Cytophagales</taxon>
        <taxon>Flammeovirgaceae</taxon>
        <taxon>Imperialibacter</taxon>
    </lineage>
</organism>
<reference evidence="5 6" key="1">
    <citation type="journal article" date="2023" name="Microbiol. Resour. Announc.">
        <title>Complete Genome Sequence of Imperialibacter roseus strain P4T.</title>
        <authorList>
            <person name="Tizabi D.R."/>
            <person name="Bachvaroff T."/>
            <person name="Hill R.T."/>
        </authorList>
    </citation>
    <scope>NUCLEOTIDE SEQUENCE [LARGE SCALE GENOMIC DNA]</scope>
    <source>
        <strain evidence="5 6">P4T</strain>
    </source>
</reference>
<accession>A0ABZ0INJ8</accession>
<evidence type="ECO:0000256" key="1">
    <source>
        <dbReference type="ARBA" id="ARBA00004370"/>
    </source>
</evidence>
<dbReference type="Gene3D" id="2.40.160.50">
    <property type="entry name" value="membrane protein fhac: a member of the omp85/tpsb transporter family"/>
    <property type="match status" value="1"/>
</dbReference>
<feature type="signal peptide" evidence="3">
    <location>
        <begin position="1"/>
        <end position="20"/>
    </location>
</feature>
<evidence type="ECO:0000313" key="6">
    <source>
        <dbReference type="Proteomes" id="UP001302349"/>
    </source>
</evidence>
<dbReference type="Proteomes" id="UP001302349">
    <property type="component" value="Chromosome"/>
</dbReference>
<sequence>MKGSYLLFLLVLLAPWSGLCQTVEKVDSVARKKGKVIAAPILGYSPESRFFGGFMGMWILPKKGVDTSSFKRPSTLAPIFIYTANKQVISSLRSEQYFKNATYLSNTLRVRNYPDFFFGIGNDTHPDDLEMFLDQFGQLNGRWMKIRDEKYFFGLSYDFRYDKLSDFKDGAVLETGEVSGTKGGWTNGLGPIFIFDTRDNVLYPSKGWYVTSNLHYFSKVVGSNYSFAQLNIDSRYFREVISPKHVLGLQLVINSVAGNNIPFYRLPQLGGNDRLRGIKNENLYRDKVSWYFQVEGRRTLFWRLGGVLFAGVGNVSPGIVSAFQTPVKAVVGAGGRFRPIKDQKLNLRLDFGVATDGFYAVYLNVAEAF</sequence>
<keyword evidence="6" id="KW-1185">Reference proteome</keyword>
<dbReference type="EMBL" id="CP136051">
    <property type="protein sequence ID" value="WOK05744.1"/>
    <property type="molecule type" value="Genomic_DNA"/>
</dbReference>
<evidence type="ECO:0000256" key="2">
    <source>
        <dbReference type="ARBA" id="ARBA00023136"/>
    </source>
</evidence>
<proteinExistence type="predicted"/>
<feature type="domain" description="Bacterial surface antigen (D15)" evidence="4">
    <location>
        <begin position="155"/>
        <end position="300"/>
    </location>
</feature>
<comment type="subcellular location">
    <subcellularLocation>
        <location evidence="1">Membrane</location>
    </subcellularLocation>
</comment>
<dbReference type="Pfam" id="PF01103">
    <property type="entry name" value="Omp85"/>
    <property type="match status" value="1"/>
</dbReference>
<name>A0ABZ0INJ8_9BACT</name>
<evidence type="ECO:0000259" key="4">
    <source>
        <dbReference type="Pfam" id="PF01103"/>
    </source>
</evidence>
<evidence type="ECO:0000256" key="3">
    <source>
        <dbReference type="SAM" id="SignalP"/>
    </source>
</evidence>
<feature type="chain" id="PRO_5045466862" evidence="3">
    <location>
        <begin position="21"/>
        <end position="369"/>
    </location>
</feature>
<evidence type="ECO:0000313" key="5">
    <source>
        <dbReference type="EMBL" id="WOK05744.1"/>
    </source>
</evidence>
<gene>
    <name evidence="5" type="ORF">RT717_21955</name>
</gene>
<dbReference type="InterPro" id="IPR000184">
    <property type="entry name" value="Bac_surfAg_D15"/>
</dbReference>
<protein>
    <submittedName>
        <fullName evidence="5">BamA/TamA family outer membrane protein</fullName>
    </submittedName>
</protein>